<name>J9GR69_9ZZZZ</name>
<organism evidence="1">
    <name type="scientific">gut metagenome</name>
    <dbReference type="NCBI Taxonomy" id="749906"/>
    <lineage>
        <taxon>unclassified sequences</taxon>
        <taxon>metagenomes</taxon>
        <taxon>organismal metagenomes</taxon>
    </lineage>
</organism>
<evidence type="ECO:0000313" key="1">
    <source>
        <dbReference type="EMBL" id="EJX10379.1"/>
    </source>
</evidence>
<dbReference type="AlphaFoldDB" id="J9GR69"/>
<gene>
    <name evidence="1" type="ORF">EVA_01380</name>
</gene>
<comment type="caution">
    <text evidence="1">The sequence shown here is derived from an EMBL/GenBank/DDBJ whole genome shotgun (WGS) entry which is preliminary data.</text>
</comment>
<protein>
    <recommendedName>
        <fullName evidence="2">DUF4783 domain-containing protein</fullName>
    </recommendedName>
</protein>
<evidence type="ECO:0008006" key="2">
    <source>
        <dbReference type="Google" id="ProtNLM"/>
    </source>
</evidence>
<reference evidence="1" key="1">
    <citation type="journal article" date="2012" name="PLoS ONE">
        <title>Gene sets for utilization of primary and secondary nutrition supplies in the distal gut of endangered iberian lynx.</title>
        <authorList>
            <person name="Alcaide M."/>
            <person name="Messina E."/>
            <person name="Richter M."/>
            <person name="Bargiela R."/>
            <person name="Peplies J."/>
            <person name="Huws S.A."/>
            <person name="Newbold C.J."/>
            <person name="Golyshin P.N."/>
            <person name="Simon M.A."/>
            <person name="Lopez G."/>
            <person name="Yakimov M.M."/>
            <person name="Ferrer M."/>
        </authorList>
    </citation>
    <scope>NUCLEOTIDE SEQUENCE</scope>
</reference>
<dbReference type="EMBL" id="AMCI01000196">
    <property type="protein sequence ID" value="EJX10379.1"/>
    <property type="molecule type" value="Genomic_DNA"/>
</dbReference>
<proteinExistence type="predicted"/>
<dbReference type="Gene3D" id="3.10.450.50">
    <property type="match status" value="1"/>
</dbReference>
<dbReference type="InterPro" id="IPR031977">
    <property type="entry name" value="DUF4783"/>
</dbReference>
<accession>J9GR69</accession>
<sequence length="130" mass="14839">MKKRMLAGIVALFLCIPFVLAQEIPQEVVSAFSAGKAADLTRYFGDKVTLVFQGNSRQMDKQKATAALQEFFAKKKVKGFSVNHQGRRDESSFLIGTLNTQQEKFRVNCFLRRVQDKCLIHQIRIDKINE</sequence>
<dbReference type="Pfam" id="PF16022">
    <property type="entry name" value="DUF4783"/>
    <property type="match status" value="1"/>
</dbReference>